<keyword evidence="2" id="KW-1185">Reference proteome</keyword>
<dbReference type="OrthoDB" id="258611at2759"/>
<dbReference type="Proteomes" id="UP000515908">
    <property type="component" value="Chromosome 09"/>
</dbReference>
<dbReference type="VEuPathDB" id="TriTrypDB:ADEAN_000513600"/>
<organism evidence="1 2">
    <name type="scientific">Angomonas deanei</name>
    <dbReference type="NCBI Taxonomy" id="59799"/>
    <lineage>
        <taxon>Eukaryota</taxon>
        <taxon>Discoba</taxon>
        <taxon>Euglenozoa</taxon>
        <taxon>Kinetoplastea</taxon>
        <taxon>Metakinetoplastina</taxon>
        <taxon>Trypanosomatida</taxon>
        <taxon>Trypanosomatidae</taxon>
        <taxon>Strigomonadinae</taxon>
        <taxon>Angomonas</taxon>
    </lineage>
</organism>
<name>A0A7G2CF54_9TRYP</name>
<protein>
    <submittedName>
        <fullName evidence="1">Uncharacterized protein</fullName>
    </submittedName>
</protein>
<evidence type="ECO:0000313" key="1">
    <source>
        <dbReference type="EMBL" id="CAD2217657.1"/>
    </source>
</evidence>
<accession>A0A7G2CF54</accession>
<evidence type="ECO:0000313" key="2">
    <source>
        <dbReference type="Proteomes" id="UP000515908"/>
    </source>
</evidence>
<dbReference type="AlphaFoldDB" id="A0A7G2CF54"/>
<proteinExistence type="predicted"/>
<dbReference type="EMBL" id="LR877153">
    <property type="protein sequence ID" value="CAD2217657.1"/>
    <property type="molecule type" value="Genomic_DNA"/>
</dbReference>
<gene>
    <name evidence="1" type="ORF">ADEAN_000513600</name>
</gene>
<reference evidence="1 2" key="1">
    <citation type="submission" date="2020-08" db="EMBL/GenBank/DDBJ databases">
        <authorList>
            <person name="Newling K."/>
            <person name="Davey J."/>
            <person name="Forrester S."/>
        </authorList>
    </citation>
    <scope>NUCLEOTIDE SEQUENCE [LARGE SCALE GENOMIC DNA]</scope>
    <source>
        <strain evidence="2">Crithidia deanei Carvalho (ATCC PRA-265)</strain>
    </source>
</reference>
<sequence>MKMTHAVDLGEGHYLAVTYSNNLEPTKLKETLGSLGDVSSFSTYVLVNEDLLSVVAFSDPTHTTVAHRTIQSAVAAGHPVLRGVAWINEERSGAAHLKEKSYVAREYVSADDACGYLIIFWKPFTAIERESIRACAKQFSLEDFSDEKEGGRCFLKLKDDDMAEECRLALVSKYPKLYHDVSFGSKEEYRLAKKNLS</sequence>